<evidence type="ECO:0000313" key="2">
    <source>
        <dbReference type="EMBL" id="KAA8578285.1"/>
    </source>
</evidence>
<feature type="region of interest" description="Disordered" evidence="1">
    <location>
        <begin position="1"/>
        <end position="36"/>
    </location>
</feature>
<proteinExistence type="predicted"/>
<gene>
    <name evidence="2" type="ORF">FQN60_004522</name>
    <name evidence="3" type="ORF">FQN60_010297</name>
</gene>
<keyword evidence="4" id="KW-1185">Reference proteome</keyword>
<dbReference type="EMBL" id="VOFY01000889">
    <property type="protein sequence ID" value="KAA8578285.1"/>
    <property type="molecule type" value="Genomic_DNA"/>
</dbReference>
<dbReference type="EMBL" id="VOFY01000010">
    <property type="protein sequence ID" value="KAA8588952.1"/>
    <property type="molecule type" value="Genomic_DNA"/>
</dbReference>
<evidence type="ECO:0000313" key="4">
    <source>
        <dbReference type="Proteomes" id="UP000327493"/>
    </source>
</evidence>
<accession>A0A5J5D2K5</accession>
<dbReference type="AlphaFoldDB" id="A0A5J5D2K5"/>
<protein>
    <submittedName>
        <fullName evidence="3">Uncharacterized protein</fullName>
    </submittedName>
</protein>
<reference evidence="3 4" key="1">
    <citation type="submission" date="2019-08" db="EMBL/GenBank/DDBJ databases">
        <title>A chromosome-level genome assembly, high-density linkage maps, and genome scans reveal the genomic architecture of hybrid incompatibilities underlying speciation via character displacement in darters (Percidae: Etheostominae).</title>
        <authorList>
            <person name="Moran R.L."/>
            <person name="Catchen J.M."/>
            <person name="Fuller R.C."/>
        </authorList>
    </citation>
    <scope>NUCLEOTIDE SEQUENCE [LARGE SCALE GENOMIC DNA]</scope>
    <source>
        <strain evidence="3">EspeVRDwgs_2016</strain>
        <tissue evidence="3">Muscle</tissue>
    </source>
</reference>
<dbReference type="Proteomes" id="UP000327493">
    <property type="component" value="Chromosome 10"/>
</dbReference>
<name>A0A5J5D2K5_9PERO</name>
<comment type="caution">
    <text evidence="3">The sequence shown here is derived from an EMBL/GenBank/DDBJ whole genome shotgun (WGS) entry which is preliminary data.</text>
</comment>
<evidence type="ECO:0000256" key="1">
    <source>
        <dbReference type="SAM" id="MobiDB-lite"/>
    </source>
</evidence>
<feature type="compositionally biased region" description="Basic and acidic residues" evidence="1">
    <location>
        <begin position="1"/>
        <end position="11"/>
    </location>
</feature>
<sequence length="61" mass="6948">MEREKSEQQDNRRKKGIALPKQETYDPDSKGKVQQRNITERCVGGTENTDDVMVPCASVDH</sequence>
<organism evidence="3 4">
    <name type="scientific">Etheostoma spectabile</name>
    <name type="common">orangethroat darter</name>
    <dbReference type="NCBI Taxonomy" id="54343"/>
    <lineage>
        <taxon>Eukaryota</taxon>
        <taxon>Metazoa</taxon>
        <taxon>Chordata</taxon>
        <taxon>Craniata</taxon>
        <taxon>Vertebrata</taxon>
        <taxon>Euteleostomi</taxon>
        <taxon>Actinopterygii</taxon>
        <taxon>Neopterygii</taxon>
        <taxon>Teleostei</taxon>
        <taxon>Neoteleostei</taxon>
        <taxon>Acanthomorphata</taxon>
        <taxon>Eupercaria</taxon>
        <taxon>Perciformes</taxon>
        <taxon>Percoidei</taxon>
        <taxon>Percidae</taxon>
        <taxon>Etheostomatinae</taxon>
        <taxon>Etheostoma</taxon>
    </lineage>
</organism>
<evidence type="ECO:0000313" key="3">
    <source>
        <dbReference type="EMBL" id="KAA8588952.1"/>
    </source>
</evidence>